<dbReference type="InterPro" id="IPR012020">
    <property type="entry name" value="ABHD4"/>
</dbReference>
<feature type="domain" description="AB hydrolase-1" evidence="2">
    <location>
        <begin position="73"/>
        <end position="216"/>
    </location>
</feature>
<evidence type="ECO:0000313" key="4">
    <source>
        <dbReference type="Proteomes" id="UP000254647"/>
    </source>
</evidence>
<dbReference type="SUPFAM" id="SSF53474">
    <property type="entry name" value="alpha/beta-Hydrolases"/>
    <property type="match status" value="1"/>
</dbReference>
<dbReference type="PANTHER" id="PTHR10794:SF94">
    <property type="entry name" value="ESTERASE YHET-RELATED"/>
    <property type="match status" value="1"/>
</dbReference>
<evidence type="ECO:0000259" key="2">
    <source>
        <dbReference type="Pfam" id="PF00561"/>
    </source>
</evidence>
<dbReference type="InterPro" id="IPR050960">
    <property type="entry name" value="AB_hydrolase_4_sf"/>
</dbReference>
<protein>
    <submittedName>
        <fullName evidence="3">Putative hydrolase</fullName>
    </submittedName>
</protein>
<dbReference type="GO" id="GO:0047372">
    <property type="term" value="F:monoacylglycerol lipase activity"/>
    <property type="evidence" value="ECO:0007669"/>
    <property type="project" value="TreeGrafter"/>
</dbReference>
<name>A0A376CZ38_ECOLX</name>
<dbReference type="InterPro" id="IPR000073">
    <property type="entry name" value="AB_hydrolase_1"/>
</dbReference>
<dbReference type="GO" id="GO:0034338">
    <property type="term" value="F:short-chain carboxylesterase activity"/>
    <property type="evidence" value="ECO:0007669"/>
    <property type="project" value="TreeGrafter"/>
</dbReference>
<evidence type="ECO:0000256" key="1">
    <source>
        <dbReference type="ARBA" id="ARBA00010884"/>
    </source>
</evidence>
<dbReference type="InterPro" id="IPR029058">
    <property type="entry name" value="AB_hydrolase_fold"/>
</dbReference>
<dbReference type="AlphaFoldDB" id="A0A376CZ38"/>
<dbReference type="PANTHER" id="PTHR10794">
    <property type="entry name" value="ABHYDROLASE DOMAIN-CONTAINING PROTEIN"/>
    <property type="match status" value="1"/>
</dbReference>
<dbReference type="Pfam" id="PF00561">
    <property type="entry name" value="Abhydrolase_1"/>
    <property type="match status" value="1"/>
</dbReference>
<dbReference type="EMBL" id="UFXW01000004">
    <property type="protein sequence ID" value="STC77756.1"/>
    <property type="molecule type" value="Genomic_DNA"/>
</dbReference>
<accession>A0A376CZ38</accession>
<dbReference type="Gene3D" id="3.40.50.1820">
    <property type="entry name" value="alpha/beta hydrolase"/>
    <property type="match status" value="1"/>
</dbReference>
<dbReference type="Proteomes" id="UP000254647">
    <property type="component" value="Unassembled WGS sequence"/>
</dbReference>
<proteinExistence type="inferred from homology"/>
<comment type="similarity">
    <text evidence="1">Belongs to the AB hydrolase superfamily. AB hydrolase 4 family.</text>
</comment>
<gene>
    <name evidence="3" type="ORF">NCTC10767_01469</name>
</gene>
<reference evidence="3 4" key="1">
    <citation type="submission" date="2018-06" db="EMBL/GenBank/DDBJ databases">
        <authorList>
            <consortium name="Pathogen Informatics"/>
            <person name="Doyle S."/>
        </authorList>
    </citation>
    <scope>NUCLEOTIDE SEQUENCE [LARGE SCALE GENOMIC DNA]</scope>
    <source>
        <strain evidence="3 4">NCTC10767</strain>
    </source>
</reference>
<sequence>MAQITTTDANEFSSSAEFTPMRGFSNCHLQTMLPRLFRRKVKFTPYWQRLELPDGDFVDLAWSEDPAQARHKPRLVVFHGLEGSLNSPYAHGLVEAAQKRGWLGVVMHFRGCSGEPNRMHRIYHSGETEDASWFLRWLQREFGHAPTAAVGYSLGGNMLACLLAKEGNDLPIDAAVIVSAPFMLEACSYHMEKGFSRVYQRYLLNLLKSQCRAQAGSLPRHTAD</sequence>
<organism evidence="3 4">
    <name type="scientific">Escherichia coli</name>
    <dbReference type="NCBI Taxonomy" id="562"/>
    <lineage>
        <taxon>Bacteria</taxon>
        <taxon>Pseudomonadati</taxon>
        <taxon>Pseudomonadota</taxon>
        <taxon>Gammaproteobacteria</taxon>
        <taxon>Enterobacterales</taxon>
        <taxon>Enterobacteriaceae</taxon>
        <taxon>Escherichia</taxon>
    </lineage>
</organism>
<keyword evidence="3" id="KW-0378">Hydrolase</keyword>
<dbReference type="PIRSF" id="PIRSF005211">
    <property type="entry name" value="Ab_hydro_YheT"/>
    <property type="match status" value="1"/>
</dbReference>
<dbReference type="NCBIfam" id="NF008218">
    <property type="entry name" value="PRK10985.1"/>
    <property type="match status" value="1"/>
</dbReference>
<evidence type="ECO:0000313" key="3">
    <source>
        <dbReference type="EMBL" id="STC77756.1"/>
    </source>
</evidence>